<comment type="similarity">
    <text evidence="4">Belongs to the class I-like SAM-binding methyltransferase superfamily. RNA M5U methyltransferase family.</text>
</comment>
<keyword evidence="2 4" id="KW-0808">Transferase</keyword>
<evidence type="ECO:0000256" key="2">
    <source>
        <dbReference type="ARBA" id="ARBA00022679"/>
    </source>
</evidence>
<evidence type="ECO:0000313" key="10">
    <source>
        <dbReference type="Proteomes" id="UP001152797"/>
    </source>
</evidence>
<feature type="binding site" evidence="4">
    <location>
        <position position="181"/>
    </location>
    <ligand>
        <name>S-adenosyl-L-methionine</name>
        <dbReference type="ChEBI" id="CHEBI:59789"/>
    </ligand>
</feature>
<feature type="binding site" evidence="4">
    <location>
        <position position="230"/>
    </location>
    <ligand>
        <name>S-adenosyl-L-methionine</name>
        <dbReference type="ChEBI" id="CHEBI:59789"/>
    </ligand>
</feature>
<dbReference type="InterPro" id="IPR030390">
    <property type="entry name" value="MeTrfase_TrmA_AS"/>
</dbReference>
<evidence type="ECO:0000256" key="5">
    <source>
        <dbReference type="PROSITE-ProRule" id="PRU10015"/>
    </source>
</evidence>
<evidence type="ECO:0000313" key="9">
    <source>
        <dbReference type="EMBL" id="CAL4791624.1"/>
    </source>
</evidence>
<proteinExistence type="inferred from homology"/>
<feature type="compositionally biased region" description="Basic residues" evidence="6">
    <location>
        <begin position="1"/>
        <end position="12"/>
    </location>
</feature>
<dbReference type="PANTHER" id="PTHR11061">
    <property type="entry name" value="RNA M5U METHYLTRANSFERASE"/>
    <property type="match status" value="1"/>
</dbReference>
<dbReference type="InterPro" id="IPR010280">
    <property type="entry name" value="U5_MeTrfase_fam"/>
</dbReference>
<dbReference type="AlphaFoldDB" id="A0A9P1D4P2"/>
<feature type="non-terminal residue" evidence="7">
    <location>
        <position position="1"/>
    </location>
</feature>
<evidence type="ECO:0000313" key="7">
    <source>
        <dbReference type="EMBL" id="CAI4004312.1"/>
    </source>
</evidence>
<feature type="region of interest" description="Disordered" evidence="6">
    <location>
        <begin position="1"/>
        <end position="24"/>
    </location>
</feature>
<dbReference type="GO" id="GO:0006396">
    <property type="term" value="P:RNA processing"/>
    <property type="evidence" value="ECO:0007669"/>
    <property type="project" value="InterPro"/>
</dbReference>
<dbReference type="PANTHER" id="PTHR11061:SF30">
    <property type="entry name" value="TRNA (URACIL(54)-C(5))-METHYLTRANSFERASE"/>
    <property type="match status" value="1"/>
</dbReference>
<keyword evidence="1 4" id="KW-0489">Methyltransferase</keyword>
<dbReference type="PROSITE" id="PS01231">
    <property type="entry name" value="TRMA_2"/>
    <property type="match status" value="1"/>
</dbReference>
<protein>
    <submittedName>
        <fullName evidence="9">tRNA (Uracil(54)-C(5))-methyltransferase</fullName>
    </submittedName>
</protein>
<dbReference type="Pfam" id="PF05958">
    <property type="entry name" value="tRNA_U5-meth_tr"/>
    <property type="match status" value="1"/>
</dbReference>
<dbReference type="GO" id="GO:0008757">
    <property type="term" value="F:S-adenosylmethionine-dependent methyltransferase activity"/>
    <property type="evidence" value="ECO:0007669"/>
    <property type="project" value="UniProtKB-ARBA"/>
</dbReference>
<dbReference type="CDD" id="cd02440">
    <property type="entry name" value="AdoMet_MTases"/>
    <property type="match status" value="1"/>
</dbReference>
<comment type="caution">
    <text evidence="7">The sequence shown here is derived from an EMBL/GenBank/DDBJ whole genome shotgun (WGS) entry which is preliminary data.</text>
</comment>
<sequence length="320" mass="35587">PSPKVYHYRTKLTPHPQEPPPRRQRLAWQGGEASVDYSAIGFLEQDWGDARDASGRRWRKVVDVRSCPIATEALNEALPAERTKAKSGRLSGPLLLRDTTEDGVVTDPQQVVTEVLSELGAFSFRAGGFFQNNSSILPAFVQHVLSAAVQDSPEVLVDLYCGVGLFSLSGANHFQRIFGVEVEPVAVNLARRNAAAHGHGHVQFLAADAANGLREVARSLRSEKVVVVVDPPRQGLKEEARRALLTLRPQRMVYVSCDCATQARDLKDFVAEGYVVKRATPFDLFPQTRHLEVVVELELLEHRQKVCLWNLLLCHLMRSQ</sequence>
<evidence type="ECO:0000256" key="3">
    <source>
        <dbReference type="ARBA" id="ARBA00022691"/>
    </source>
</evidence>
<dbReference type="InterPro" id="IPR029063">
    <property type="entry name" value="SAM-dependent_MTases_sf"/>
</dbReference>
<dbReference type="Proteomes" id="UP001152797">
    <property type="component" value="Unassembled WGS sequence"/>
</dbReference>
<feature type="binding site" evidence="4">
    <location>
        <position position="160"/>
    </location>
    <ligand>
        <name>S-adenosyl-L-methionine</name>
        <dbReference type="ChEBI" id="CHEBI:59789"/>
    </ligand>
</feature>
<reference evidence="7" key="1">
    <citation type="submission" date="2022-10" db="EMBL/GenBank/DDBJ databases">
        <authorList>
            <person name="Chen Y."/>
            <person name="Dougan E. K."/>
            <person name="Chan C."/>
            <person name="Rhodes N."/>
            <person name="Thang M."/>
        </authorList>
    </citation>
    <scope>NUCLEOTIDE SEQUENCE</scope>
</reference>
<evidence type="ECO:0000256" key="6">
    <source>
        <dbReference type="SAM" id="MobiDB-lite"/>
    </source>
</evidence>
<dbReference type="PROSITE" id="PS01230">
    <property type="entry name" value="TRMA_1"/>
    <property type="match status" value="1"/>
</dbReference>
<dbReference type="EMBL" id="CAMXCT010003407">
    <property type="protein sequence ID" value="CAI4004312.1"/>
    <property type="molecule type" value="Genomic_DNA"/>
</dbReference>
<name>A0A9P1D4P2_9DINO</name>
<gene>
    <name evidence="7" type="ORF">C1SCF055_LOCUS30108</name>
</gene>
<keyword evidence="10" id="KW-1185">Reference proteome</keyword>
<dbReference type="GO" id="GO:0009451">
    <property type="term" value="P:RNA modification"/>
    <property type="evidence" value="ECO:0007669"/>
    <property type="project" value="UniProtKB-ARBA"/>
</dbReference>
<dbReference type="InterPro" id="IPR030391">
    <property type="entry name" value="MeTrfase_TrmA_CS"/>
</dbReference>
<dbReference type="OrthoDB" id="442193at2759"/>
<evidence type="ECO:0000256" key="1">
    <source>
        <dbReference type="ARBA" id="ARBA00022603"/>
    </source>
</evidence>
<dbReference type="PROSITE" id="PS51687">
    <property type="entry name" value="SAM_MT_RNA_M5U"/>
    <property type="match status" value="1"/>
</dbReference>
<evidence type="ECO:0000313" key="8">
    <source>
        <dbReference type="EMBL" id="CAL1157687.1"/>
    </source>
</evidence>
<evidence type="ECO:0000256" key="4">
    <source>
        <dbReference type="PROSITE-ProRule" id="PRU01024"/>
    </source>
</evidence>
<organism evidence="7">
    <name type="scientific">Cladocopium goreaui</name>
    <dbReference type="NCBI Taxonomy" id="2562237"/>
    <lineage>
        <taxon>Eukaryota</taxon>
        <taxon>Sar</taxon>
        <taxon>Alveolata</taxon>
        <taxon>Dinophyceae</taxon>
        <taxon>Suessiales</taxon>
        <taxon>Symbiodiniaceae</taxon>
        <taxon>Cladocopium</taxon>
    </lineage>
</organism>
<dbReference type="SUPFAM" id="SSF53335">
    <property type="entry name" value="S-adenosyl-L-methionine-dependent methyltransferases"/>
    <property type="match status" value="1"/>
</dbReference>
<feature type="active site" description="Nucleophile" evidence="4">
    <location>
        <position position="257"/>
    </location>
</feature>
<dbReference type="GO" id="GO:0032259">
    <property type="term" value="P:methylation"/>
    <property type="evidence" value="ECO:0007669"/>
    <property type="project" value="UniProtKB-KW"/>
</dbReference>
<dbReference type="EMBL" id="CAMXCT020003407">
    <property type="protein sequence ID" value="CAL1157687.1"/>
    <property type="molecule type" value="Genomic_DNA"/>
</dbReference>
<dbReference type="Gene3D" id="3.40.50.150">
    <property type="entry name" value="Vaccinia Virus protein VP39"/>
    <property type="match status" value="1"/>
</dbReference>
<keyword evidence="3 4" id="KW-0949">S-adenosyl-L-methionine</keyword>
<dbReference type="GO" id="GO:0008173">
    <property type="term" value="F:RNA methyltransferase activity"/>
    <property type="evidence" value="ECO:0007669"/>
    <property type="project" value="InterPro"/>
</dbReference>
<feature type="active site" evidence="5">
    <location>
        <position position="257"/>
    </location>
</feature>
<reference evidence="8" key="2">
    <citation type="submission" date="2024-04" db="EMBL/GenBank/DDBJ databases">
        <authorList>
            <person name="Chen Y."/>
            <person name="Shah S."/>
            <person name="Dougan E. K."/>
            <person name="Thang M."/>
            <person name="Chan C."/>
        </authorList>
    </citation>
    <scope>NUCLEOTIDE SEQUENCE [LARGE SCALE GENOMIC DNA]</scope>
</reference>
<dbReference type="EMBL" id="CAMXCT030003407">
    <property type="protein sequence ID" value="CAL4791624.1"/>
    <property type="molecule type" value="Genomic_DNA"/>
</dbReference>
<accession>A0A9P1D4P2</accession>
<feature type="binding site" evidence="4">
    <location>
        <position position="131"/>
    </location>
    <ligand>
        <name>S-adenosyl-L-methionine</name>
        <dbReference type="ChEBI" id="CHEBI:59789"/>
    </ligand>
</feature>